<keyword evidence="2" id="KW-1185">Reference proteome</keyword>
<reference evidence="1" key="1">
    <citation type="submission" date="2022-11" db="EMBL/GenBank/DDBJ databases">
        <authorList>
            <person name="Han P."/>
            <person name="Pu M."/>
            <person name="Li Y."/>
            <person name="Fan H."/>
            <person name="Tong Y."/>
        </authorList>
    </citation>
    <scope>NUCLEOTIDE SEQUENCE</scope>
</reference>
<proteinExistence type="predicted"/>
<dbReference type="EMBL" id="OP852425">
    <property type="protein sequence ID" value="WAK45680.1"/>
    <property type="molecule type" value="Genomic_DNA"/>
</dbReference>
<organism evidence="1 2">
    <name type="scientific">Klebsiella phage BUCT631</name>
    <dbReference type="NCBI Taxonomy" id="2996057"/>
    <lineage>
        <taxon>Viruses</taxon>
        <taxon>Duplodnaviria</taxon>
        <taxon>Heunggongvirae</taxon>
        <taxon>Uroviricota</taxon>
        <taxon>Caudoviricetes</taxon>
        <taxon>Autographivirales</taxon>
        <taxon>Autoscriptoviridae</taxon>
        <taxon>Slopekvirinae</taxon>
        <taxon>Drulisvirus</taxon>
        <taxon>Drulisvirus BUCT631</taxon>
    </lineage>
</organism>
<dbReference type="Proteomes" id="UP001163983">
    <property type="component" value="Segment"/>
</dbReference>
<protein>
    <submittedName>
        <fullName evidence="1">Uncharacterized protein</fullName>
    </submittedName>
</protein>
<name>A0A9E9C0S6_9CAUD</name>
<evidence type="ECO:0000313" key="1">
    <source>
        <dbReference type="EMBL" id="WAK45680.1"/>
    </source>
</evidence>
<evidence type="ECO:0000313" key="2">
    <source>
        <dbReference type="Proteomes" id="UP001163983"/>
    </source>
</evidence>
<accession>A0A9E9C0S6</accession>
<sequence length="73" mass="8209">MRAVVIKVVDKGNNPAARFLTPDKTYPAIRTEAGEHDTLGRENLCTYYELRDDHGVPCGIYKNCLGVTIHEVY</sequence>